<feature type="transmembrane region" description="Helical" evidence="1">
    <location>
        <begin position="134"/>
        <end position="154"/>
    </location>
</feature>
<gene>
    <name evidence="2" type="ORF">UFOPK3733_02122</name>
</gene>
<accession>A0A6J7KGJ1</accession>
<keyword evidence="1" id="KW-0812">Transmembrane</keyword>
<feature type="transmembrane region" description="Helical" evidence="1">
    <location>
        <begin position="104"/>
        <end position="122"/>
    </location>
</feature>
<feature type="transmembrane region" description="Helical" evidence="1">
    <location>
        <begin position="71"/>
        <end position="92"/>
    </location>
</feature>
<proteinExistence type="predicted"/>
<dbReference type="EMBL" id="CAFBNC010000159">
    <property type="protein sequence ID" value="CAB4955300.1"/>
    <property type="molecule type" value="Genomic_DNA"/>
</dbReference>
<feature type="transmembrane region" description="Helical" evidence="1">
    <location>
        <begin position="29"/>
        <end position="51"/>
    </location>
</feature>
<evidence type="ECO:0000256" key="1">
    <source>
        <dbReference type="SAM" id="Phobius"/>
    </source>
</evidence>
<dbReference type="AlphaFoldDB" id="A0A6J7KGJ1"/>
<organism evidence="2">
    <name type="scientific">freshwater metagenome</name>
    <dbReference type="NCBI Taxonomy" id="449393"/>
    <lineage>
        <taxon>unclassified sequences</taxon>
        <taxon>metagenomes</taxon>
        <taxon>ecological metagenomes</taxon>
    </lineage>
</organism>
<name>A0A6J7KGJ1_9ZZZZ</name>
<reference evidence="2" key="1">
    <citation type="submission" date="2020-05" db="EMBL/GenBank/DDBJ databases">
        <authorList>
            <person name="Chiriac C."/>
            <person name="Salcher M."/>
            <person name="Ghai R."/>
            <person name="Kavagutti S V."/>
        </authorList>
    </citation>
    <scope>NUCLEOTIDE SEQUENCE</scope>
</reference>
<protein>
    <submittedName>
        <fullName evidence="2">Unannotated protein</fullName>
    </submittedName>
</protein>
<sequence length="164" mass="17105">MNITRKTQFDEKDVPVGSLVKRIPVVADWVVAVAVAIVIYNVHVTSAGAPLSGAGLSAGPTSAGITEAGRTTFYGALMITGAVIAAIGLLLAAMKSERHAEGALLSRSFAALCLVGGAGLLLDYRDGPVSWMHLGVYTIIVLALLRFVRVWVMLNGSPTIDTSL</sequence>
<keyword evidence="1" id="KW-1133">Transmembrane helix</keyword>
<evidence type="ECO:0000313" key="2">
    <source>
        <dbReference type="EMBL" id="CAB4955300.1"/>
    </source>
</evidence>
<keyword evidence="1" id="KW-0472">Membrane</keyword>